<evidence type="ECO:0000313" key="7">
    <source>
        <dbReference type="RefSeq" id="XP_052751826.1"/>
    </source>
</evidence>
<reference evidence="7" key="1">
    <citation type="submission" date="2025-08" db="UniProtKB">
        <authorList>
            <consortium name="RefSeq"/>
        </authorList>
    </citation>
    <scope>IDENTIFICATION</scope>
    <source>
        <tissue evidence="7">Whole larvae</tissue>
    </source>
</reference>
<dbReference type="RefSeq" id="XP_052751826.1">
    <property type="nucleotide sequence ID" value="XM_052895866.1"/>
</dbReference>
<dbReference type="GeneID" id="113517893"/>
<keyword evidence="6" id="KW-1185">Reference proteome</keyword>
<keyword evidence="3" id="KW-0970">Cilium biogenesis/degradation</keyword>
<protein>
    <submittedName>
        <fullName evidence="7">Tectonic-like complex member MKS1</fullName>
    </submittedName>
</protein>
<organism evidence="6 7">
    <name type="scientific">Galleria mellonella</name>
    <name type="common">Greater wax moth</name>
    <dbReference type="NCBI Taxonomy" id="7137"/>
    <lineage>
        <taxon>Eukaryota</taxon>
        <taxon>Metazoa</taxon>
        <taxon>Ecdysozoa</taxon>
        <taxon>Arthropoda</taxon>
        <taxon>Hexapoda</taxon>
        <taxon>Insecta</taxon>
        <taxon>Pterygota</taxon>
        <taxon>Neoptera</taxon>
        <taxon>Endopterygota</taxon>
        <taxon>Lepidoptera</taxon>
        <taxon>Glossata</taxon>
        <taxon>Ditrysia</taxon>
        <taxon>Pyraloidea</taxon>
        <taxon>Pyralidae</taxon>
        <taxon>Galleriinae</taxon>
        <taxon>Galleria</taxon>
    </lineage>
</organism>
<keyword evidence="4" id="KW-0206">Cytoskeleton</keyword>
<dbReference type="Pfam" id="PF07162">
    <property type="entry name" value="B9-C2"/>
    <property type="match status" value="1"/>
</dbReference>
<evidence type="ECO:0000256" key="4">
    <source>
        <dbReference type="ARBA" id="ARBA00023212"/>
    </source>
</evidence>
<keyword evidence="2" id="KW-0963">Cytoplasm</keyword>
<keyword evidence="5" id="KW-0966">Cell projection</keyword>
<proteinExistence type="predicted"/>
<evidence type="ECO:0000256" key="1">
    <source>
        <dbReference type="ARBA" id="ARBA00004120"/>
    </source>
</evidence>
<evidence type="ECO:0000313" key="6">
    <source>
        <dbReference type="Proteomes" id="UP001652740"/>
    </source>
</evidence>
<sequence>MNDFIRNNKVTGVYWLKGSVENIKIRVKLKPQDGLISLPKLEEFSNKSNVSHYEKIQEYPFKWQEKSFCTRELVQYSDVHKCITDTELTYHNMILNTSHEPSKVFTYIHDDYHLPFPNSIRKEKKFDLSSCMNMLRLNEKADDIIHQTSSMGHLFRSEENIDTEDEWTAMHVMLDNSEYNEDSQLLMRQEIPLVSLYHNKMHNYLILSPDVNDLELNPYVAETVLGVPLGYEYSVDVDFEEMGNSEELTILLRKLLKKWEKRHKYLTSFSMPPLDKRVYCVSLDIQSASGFDMDDLYLEYNIKIPETIHCNGDLHGRTHTSKALRIHNVEEWNFGYIIDLGLEMPVDLEPPPIQIFFEVISTDWWGRHRSEGYSYLPLTLDLGSYHKRLTCSRPEEKDWVQAEGRRFFVGGCHLIKDLDVLAKPQLQDANFTFTTTGTISLQWNIMSQTHIPRVEYTPLPSTSSASAVLLGAEAVLRQYRKARAKLAAATKDLNGPGKDGSGDG</sequence>
<name>A0ABM3MKB5_GALME</name>
<evidence type="ECO:0000256" key="5">
    <source>
        <dbReference type="ARBA" id="ARBA00023273"/>
    </source>
</evidence>
<dbReference type="PANTHER" id="PTHR12968">
    <property type="entry name" value="B9 DOMAIN-CONTAINING"/>
    <property type="match status" value="1"/>
</dbReference>
<dbReference type="PANTHER" id="PTHR12968:SF4">
    <property type="entry name" value="TECTONIC-LIKE COMPLEX MEMBER MKS1"/>
    <property type="match status" value="1"/>
</dbReference>
<accession>A0ABM3MKB5</accession>
<evidence type="ECO:0000256" key="2">
    <source>
        <dbReference type="ARBA" id="ARBA00022490"/>
    </source>
</evidence>
<dbReference type="InterPro" id="IPR010796">
    <property type="entry name" value="C2_B9-type_dom"/>
</dbReference>
<evidence type="ECO:0000256" key="3">
    <source>
        <dbReference type="ARBA" id="ARBA00022794"/>
    </source>
</evidence>
<comment type="subcellular location">
    <subcellularLocation>
        <location evidence="1">Cytoplasm</location>
        <location evidence="1">Cytoskeleton</location>
        <location evidence="1">Cilium basal body</location>
    </subcellularLocation>
</comment>
<gene>
    <name evidence="7" type="primary">LOC113517893</name>
</gene>
<dbReference type="Proteomes" id="UP001652740">
    <property type="component" value="Unplaced"/>
</dbReference>